<organism evidence="4 5">
    <name type="scientific">Stylonychia lemnae</name>
    <name type="common">Ciliate</name>
    <dbReference type="NCBI Taxonomy" id="5949"/>
    <lineage>
        <taxon>Eukaryota</taxon>
        <taxon>Sar</taxon>
        <taxon>Alveolata</taxon>
        <taxon>Ciliophora</taxon>
        <taxon>Intramacronucleata</taxon>
        <taxon>Spirotrichea</taxon>
        <taxon>Stichotrichia</taxon>
        <taxon>Sporadotrichida</taxon>
        <taxon>Oxytrichidae</taxon>
        <taxon>Stylonychinae</taxon>
        <taxon>Stylonychia</taxon>
    </lineage>
</organism>
<feature type="chain" id="PRO_5001729619" evidence="2">
    <location>
        <begin position="19"/>
        <end position="102"/>
    </location>
</feature>
<proteinExistence type="predicted"/>
<evidence type="ECO:0000256" key="1">
    <source>
        <dbReference type="ARBA" id="ARBA00022837"/>
    </source>
</evidence>
<dbReference type="PROSITE" id="PS50222">
    <property type="entry name" value="EF_HAND_2"/>
    <property type="match status" value="1"/>
</dbReference>
<feature type="signal peptide" evidence="2">
    <location>
        <begin position="1"/>
        <end position="18"/>
    </location>
</feature>
<dbReference type="AlphaFoldDB" id="A0A078ATJ9"/>
<sequence length="102" mass="11444">MVLKRLLVILVLAGIALTQSDDKAKDNEQHKNDFISFDHNQDGNVDAAEVRTVFPQISQEELSAFFIATDKNENGLIDYDEYLHASLEHADGNLNLDDLQIS</sequence>
<evidence type="ECO:0000313" key="5">
    <source>
        <dbReference type="Proteomes" id="UP000039865"/>
    </source>
</evidence>
<evidence type="ECO:0000259" key="3">
    <source>
        <dbReference type="PROSITE" id="PS50222"/>
    </source>
</evidence>
<accession>A0A078ATJ9</accession>
<dbReference type="Gene3D" id="1.10.238.10">
    <property type="entry name" value="EF-hand"/>
    <property type="match status" value="1"/>
</dbReference>
<dbReference type="SUPFAM" id="SSF47473">
    <property type="entry name" value="EF-hand"/>
    <property type="match status" value="1"/>
</dbReference>
<dbReference type="InterPro" id="IPR011992">
    <property type="entry name" value="EF-hand-dom_pair"/>
</dbReference>
<dbReference type="InterPro" id="IPR018247">
    <property type="entry name" value="EF_Hand_1_Ca_BS"/>
</dbReference>
<dbReference type="Pfam" id="PF13499">
    <property type="entry name" value="EF-hand_7"/>
    <property type="match status" value="1"/>
</dbReference>
<dbReference type="InParanoid" id="A0A078ATJ9"/>
<dbReference type="PROSITE" id="PS00018">
    <property type="entry name" value="EF_HAND_1"/>
    <property type="match status" value="2"/>
</dbReference>
<evidence type="ECO:0000313" key="4">
    <source>
        <dbReference type="EMBL" id="CDW84522.1"/>
    </source>
</evidence>
<reference evidence="4 5" key="1">
    <citation type="submission" date="2014-06" db="EMBL/GenBank/DDBJ databases">
        <authorList>
            <person name="Swart Estienne"/>
        </authorList>
    </citation>
    <scope>NUCLEOTIDE SEQUENCE [LARGE SCALE GENOMIC DNA]</scope>
    <source>
        <strain evidence="4 5">130c</strain>
    </source>
</reference>
<evidence type="ECO:0000256" key="2">
    <source>
        <dbReference type="SAM" id="SignalP"/>
    </source>
</evidence>
<keyword evidence="2" id="KW-0732">Signal</keyword>
<keyword evidence="5" id="KW-1185">Reference proteome</keyword>
<dbReference type="EMBL" id="CCKQ01012884">
    <property type="protein sequence ID" value="CDW84522.1"/>
    <property type="molecule type" value="Genomic_DNA"/>
</dbReference>
<feature type="domain" description="EF-hand" evidence="3">
    <location>
        <begin position="25"/>
        <end position="60"/>
    </location>
</feature>
<dbReference type="InterPro" id="IPR002048">
    <property type="entry name" value="EF_hand_dom"/>
</dbReference>
<name>A0A078ATJ9_STYLE</name>
<keyword evidence="1" id="KW-0106">Calcium</keyword>
<protein>
    <submittedName>
        <fullName evidence="4">Troponin skeletal muscle</fullName>
    </submittedName>
</protein>
<gene>
    <name evidence="4" type="primary">Contig12049.g12885</name>
    <name evidence="4" type="ORF">STYLEM_13586</name>
</gene>
<dbReference type="Proteomes" id="UP000039865">
    <property type="component" value="Unassembled WGS sequence"/>
</dbReference>
<dbReference type="OrthoDB" id="10263155at2759"/>
<dbReference type="GO" id="GO:0005509">
    <property type="term" value="F:calcium ion binding"/>
    <property type="evidence" value="ECO:0007669"/>
    <property type="project" value="InterPro"/>
</dbReference>